<dbReference type="RefSeq" id="WP_135836050.1">
    <property type="nucleotide sequence ID" value="NZ_SRPE01000008.1"/>
</dbReference>
<accession>A0A4Z1B599</accession>
<dbReference type="EMBL" id="SRPE01000008">
    <property type="protein sequence ID" value="TGN26076.1"/>
    <property type="molecule type" value="Genomic_DNA"/>
</dbReference>
<name>A0A4Z1B599_9FLAO</name>
<sequence>MIPEKEINILGRIDYANKFLHIREKYIGEGKSFWLFKKSDILKAFKTLGYDIQYVADGTYVIDRNKRNHRFEYRFVISKNNFNVYMYIYVNDILLEERISNTGSFLRYLNFNPDIAEKINENGFVLDSLDRLTNYIQDVIGLLDEFINEY</sequence>
<comment type="caution">
    <text evidence="1">The sequence shown here is derived from an EMBL/GenBank/DDBJ whole genome shotgun (WGS) entry which is preliminary data.</text>
</comment>
<keyword evidence="2" id="KW-1185">Reference proteome</keyword>
<evidence type="ECO:0000313" key="2">
    <source>
        <dbReference type="Proteomes" id="UP000297998"/>
    </source>
</evidence>
<dbReference type="AlphaFoldDB" id="A0A4Z1B599"/>
<gene>
    <name evidence="1" type="ORF">E4J94_12025</name>
</gene>
<organism evidence="1 2">
    <name type="scientific">Empedobacter tilapiae</name>
    <dbReference type="NCBI Taxonomy" id="2491114"/>
    <lineage>
        <taxon>Bacteria</taxon>
        <taxon>Pseudomonadati</taxon>
        <taxon>Bacteroidota</taxon>
        <taxon>Flavobacteriia</taxon>
        <taxon>Flavobacteriales</taxon>
        <taxon>Weeksellaceae</taxon>
        <taxon>Empedobacter</taxon>
    </lineage>
</organism>
<dbReference type="Proteomes" id="UP000297998">
    <property type="component" value="Unassembled WGS sequence"/>
</dbReference>
<proteinExistence type="predicted"/>
<protein>
    <submittedName>
        <fullName evidence="1">Uncharacterized protein</fullName>
    </submittedName>
</protein>
<dbReference type="OrthoDB" id="1473717at2"/>
<reference evidence="1 2" key="1">
    <citation type="submission" date="2019-03" db="EMBL/GenBank/DDBJ databases">
        <title>Empedobacter tilapiae sp. nov., isolated from an intestine of Nile tilapia Oreochromis niloticus.</title>
        <authorList>
            <person name="Kim Y.-O."/>
            <person name="Yoon J.-H."/>
        </authorList>
    </citation>
    <scope>NUCLEOTIDE SEQUENCE [LARGE SCALE GENOMIC DNA]</scope>
    <source>
        <strain evidence="1 2">MRS2</strain>
    </source>
</reference>
<evidence type="ECO:0000313" key="1">
    <source>
        <dbReference type="EMBL" id="TGN26076.1"/>
    </source>
</evidence>